<evidence type="ECO:0000313" key="3">
    <source>
        <dbReference type="EMBL" id="TWU73088.1"/>
    </source>
</evidence>
<feature type="compositionally biased region" description="Polar residues" evidence="1">
    <location>
        <begin position="234"/>
        <end position="248"/>
    </location>
</feature>
<feature type="compositionally biased region" description="Acidic residues" evidence="1">
    <location>
        <begin position="172"/>
        <end position="201"/>
    </location>
</feature>
<name>A0A5C6G8X1_METRR</name>
<proteinExistence type="predicted"/>
<dbReference type="AlphaFoldDB" id="A0A5C6G8X1"/>
<feature type="chain" id="PRO_5022685611" evidence="2">
    <location>
        <begin position="27"/>
        <end position="336"/>
    </location>
</feature>
<protein>
    <submittedName>
        <fullName evidence="3">Uncharacterized protein</fullName>
    </submittedName>
</protein>
<gene>
    <name evidence="3" type="ORF">ED733_004155</name>
</gene>
<feature type="region of interest" description="Disordered" evidence="1">
    <location>
        <begin position="69"/>
        <end position="336"/>
    </location>
</feature>
<dbReference type="EMBL" id="SBHS01000021">
    <property type="protein sequence ID" value="TWU73088.1"/>
    <property type="molecule type" value="Genomic_DNA"/>
</dbReference>
<reference evidence="4" key="1">
    <citation type="submission" date="2018-12" db="EMBL/GenBank/DDBJ databases">
        <title>The complete genome of Metarhizium rileyi, a key fungal pathogen of Lepidoptera.</title>
        <authorList>
            <person name="Binneck E."/>
            <person name="Lastra C.C.L."/>
            <person name="Sosa-Gomez D.R."/>
        </authorList>
    </citation>
    <scope>NUCLEOTIDE SEQUENCE [LARGE SCALE GENOMIC DNA]</scope>
    <source>
        <strain evidence="4">Cep018-CH2</strain>
    </source>
</reference>
<keyword evidence="2" id="KW-0732">Signal</keyword>
<comment type="caution">
    <text evidence="3">The sequence shown here is derived from an EMBL/GenBank/DDBJ whole genome shotgun (WGS) entry which is preliminary data.</text>
</comment>
<sequence>MKLTRLALVVVSCALLLLSYPSTCAATPFRNRKWTSPSKHWPKLKLKFKPNIWRGRPTFKVSIVAAPPRAPQFTTPKPFRTGRAKSPSHGIGHVMPAPGEGHATLSHDRTPLQGSSRTPPPVNRKPRQTPGIDPYKRKGGVSEPEDADGSQPGSQQHDRETVHAVPVHEPGWESDEPEGQTDDTTDEKADWEESGEPEDNTNDTTYETVDGENTKDLFREQDGILYDGVGEPLPTTSKDQSDTNNPNSRWHKEDTETGDRQSWKLDNGKEVFTKKPLDPGPEVARDPEAIYEQEQDEKPSRYGRQVPTPEDQVVAISDPDSKQVVPQRFQGRKKLA</sequence>
<accession>A0A5C6G8X1</accession>
<evidence type="ECO:0000256" key="2">
    <source>
        <dbReference type="SAM" id="SignalP"/>
    </source>
</evidence>
<organism evidence="3 4">
    <name type="scientific">Metarhizium rileyi (strain RCEF 4871)</name>
    <name type="common">Nomuraea rileyi</name>
    <dbReference type="NCBI Taxonomy" id="1649241"/>
    <lineage>
        <taxon>Eukaryota</taxon>
        <taxon>Fungi</taxon>
        <taxon>Dikarya</taxon>
        <taxon>Ascomycota</taxon>
        <taxon>Pezizomycotina</taxon>
        <taxon>Sordariomycetes</taxon>
        <taxon>Hypocreomycetidae</taxon>
        <taxon>Hypocreales</taxon>
        <taxon>Clavicipitaceae</taxon>
        <taxon>Metarhizium</taxon>
    </lineage>
</organism>
<evidence type="ECO:0000313" key="4">
    <source>
        <dbReference type="Proteomes" id="UP000317257"/>
    </source>
</evidence>
<feature type="compositionally biased region" description="Basic and acidic residues" evidence="1">
    <location>
        <begin position="212"/>
        <end position="222"/>
    </location>
</feature>
<evidence type="ECO:0000256" key="1">
    <source>
        <dbReference type="SAM" id="MobiDB-lite"/>
    </source>
</evidence>
<feature type="signal peptide" evidence="2">
    <location>
        <begin position="1"/>
        <end position="26"/>
    </location>
</feature>
<dbReference type="Proteomes" id="UP000317257">
    <property type="component" value="Unassembled WGS sequence"/>
</dbReference>
<feature type="compositionally biased region" description="Basic and acidic residues" evidence="1">
    <location>
        <begin position="250"/>
        <end position="288"/>
    </location>
</feature>